<dbReference type="EMBL" id="JADYXP020000018">
    <property type="protein sequence ID" value="KAL0105706.1"/>
    <property type="molecule type" value="Genomic_DNA"/>
</dbReference>
<reference evidence="1 2" key="1">
    <citation type="submission" date="2023-03" db="EMBL/GenBank/DDBJ databases">
        <title>High recombination rates correlate with genetic variation in Cardiocondyla obscurior ants.</title>
        <authorList>
            <person name="Errbii M."/>
        </authorList>
    </citation>
    <scope>NUCLEOTIDE SEQUENCE [LARGE SCALE GENOMIC DNA]</scope>
    <source>
        <strain evidence="1">Alpha-2009</strain>
        <tissue evidence="1">Whole body</tissue>
    </source>
</reference>
<dbReference type="AlphaFoldDB" id="A0AAW2EU10"/>
<evidence type="ECO:0000313" key="2">
    <source>
        <dbReference type="Proteomes" id="UP001430953"/>
    </source>
</evidence>
<keyword evidence="2" id="KW-1185">Reference proteome</keyword>
<protein>
    <submittedName>
        <fullName evidence="1">Uncharacterized protein</fullName>
    </submittedName>
</protein>
<sequence length="118" mass="13023">MTSGKLERLVYNDINLIYSDLRSRARSPRVLSRCIHRTTRRGVNDTPLVDPISAAAFYSYIPALVQSIHHLAQSDDTHVGVANHDVKHENFARIYGEGAGEDASISRNFAKAAGAVIF</sequence>
<name>A0AAW2EU10_9HYME</name>
<organism evidence="1 2">
    <name type="scientific">Cardiocondyla obscurior</name>
    <dbReference type="NCBI Taxonomy" id="286306"/>
    <lineage>
        <taxon>Eukaryota</taxon>
        <taxon>Metazoa</taxon>
        <taxon>Ecdysozoa</taxon>
        <taxon>Arthropoda</taxon>
        <taxon>Hexapoda</taxon>
        <taxon>Insecta</taxon>
        <taxon>Pterygota</taxon>
        <taxon>Neoptera</taxon>
        <taxon>Endopterygota</taxon>
        <taxon>Hymenoptera</taxon>
        <taxon>Apocrita</taxon>
        <taxon>Aculeata</taxon>
        <taxon>Formicoidea</taxon>
        <taxon>Formicidae</taxon>
        <taxon>Myrmicinae</taxon>
        <taxon>Cardiocondyla</taxon>
    </lineage>
</organism>
<proteinExistence type="predicted"/>
<evidence type="ECO:0000313" key="1">
    <source>
        <dbReference type="EMBL" id="KAL0105706.1"/>
    </source>
</evidence>
<comment type="caution">
    <text evidence="1">The sequence shown here is derived from an EMBL/GenBank/DDBJ whole genome shotgun (WGS) entry which is preliminary data.</text>
</comment>
<dbReference type="Proteomes" id="UP001430953">
    <property type="component" value="Unassembled WGS sequence"/>
</dbReference>
<accession>A0AAW2EU10</accession>
<gene>
    <name evidence="1" type="ORF">PUN28_015874</name>
</gene>